<feature type="domain" description="Bacterial surface antigen (D15)" evidence="4">
    <location>
        <begin position="135"/>
        <end position="295"/>
    </location>
</feature>
<protein>
    <submittedName>
        <fullName evidence="5">Glyceraldehyde-3-phosphate dehydrogenase</fullName>
    </submittedName>
</protein>
<keyword evidence="2" id="KW-0472">Membrane</keyword>
<dbReference type="Proteomes" id="UP000510888">
    <property type="component" value="Chromosome 2"/>
</dbReference>
<reference evidence="5 6" key="1">
    <citation type="journal article" date="2020" name="Genes (Basel)">
        <title>Genomic Comparison of Insect Gut Symbionts from Divergent Burkholderia Subclades.</title>
        <authorList>
            <person name="Takeshita K."/>
            <person name="Kikuchi Y."/>
        </authorList>
    </citation>
    <scope>NUCLEOTIDE SEQUENCE [LARGE SCALE GENOMIC DNA]</scope>
    <source>
        <strain evidence="5 6">PGU16</strain>
    </source>
</reference>
<comment type="subcellular location">
    <subcellularLocation>
        <location evidence="1">Membrane</location>
    </subcellularLocation>
</comment>
<dbReference type="InterPro" id="IPR000184">
    <property type="entry name" value="Bac_surfAg_D15"/>
</dbReference>
<dbReference type="KEGG" id="plad:PPGU16_40160"/>
<gene>
    <name evidence="5" type="ORF">PPGU16_40160</name>
</gene>
<dbReference type="GO" id="GO:0019867">
    <property type="term" value="C:outer membrane"/>
    <property type="evidence" value="ECO:0007669"/>
    <property type="project" value="InterPro"/>
</dbReference>
<organism evidence="5 6">
    <name type="scientific">Paraburkholderia largidicola</name>
    <dbReference type="NCBI Taxonomy" id="3014751"/>
    <lineage>
        <taxon>Bacteria</taxon>
        <taxon>Pseudomonadati</taxon>
        <taxon>Pseudomonadota</taxon>
        <taxon>Betaproteobacteria</taxon>
        <taxon>Burkholderiales</taxon>
        <taxon>Burkholderiaceae</taxon>
        <taxon>Paraburkholderia</taxon>
    </lineage>
</organism>
<name>A0A7I8BRH4_9BURK</name>
<dbReference type="AlphaFoldDB" id="A0A7I8BRH4"/>
<sequence length="308" mass="34142">MFFSDPASDAGPAPPRDSKDRVPPNVTVLGGLYTQNGTWAAAAGHFHTWDNDRYRYLGAIAKVDAHLDYFGLSSQPRSYTLQGVALIQQMLMRIGSSRWYAGLRYIFFDSSSTFGSGEIPGELGSVQKDQRIGAGSIVVDYDSRDNIFYPGEGSFLEIEAQAARAAFGSTQNYDVYAARGYTWQPLTRTLILGLRVDSKFSTGDIPFYAQPYVDLRGVQKGRYQDRNALTAEIELRWDLIPRWSLLGFTGVGKAYGRWHSFSESQNVQSVGAGVRYLIARKLGLAVGIDVAHSKDQNAFYIQVGSGWR</sequence>
<feature type="region of interest" description="Disordered" evidence="3">
    <location>
        <begin position="1"/>
        <end position="22"/>
    </location>
</feature>
<feature type="compositionally biased region" description="Low complexity" evidence="3">
    <location>
        <begin position="1"/>
        <end position="11"/>
    </location>
</feature>
<dbReference type="EMBL" id="AP023175">
    <property type="protein sequence ID" value="BCF90949.1"/>
    <property type="molecule type" value="Genomic_DNA"/>
</dbReference>
<keyword evidence="6" id="KW-1185">Reference proteome</keyword>
<evidence type="ECO:0000313" key="6">
    <source>
        <dbReference type="Proteomes" id="UP000510888"/>
    </source>
</evidence>
<dbReference type="Gene3D" id="2.40.160.50">
    <property type="entry name" value="membrane protein fhac: a member of the omp85/tpsb transporter family"/>
    <property type="match status" value="1"/>
</dbReference>
<dbReference type="Pfam" id="PF01103">
    <property type="entry name" value="Omp85"/>
    <property type="match status" value="1"/>
</dbReference>
<evidence type="ECO:0000256" key="1">
    <source>
        <dbReference type="ARBA" id="ARBA00004370"/>
    </source>
</evidence>
<accession>A0A7I8BRH4</accession>
<evidence type="ECO:0000259" key="4">
    <source>
        <dbReference type="Pfam" id="PF01103"/>
    </source>
</evidence>
<evidence type="ECO:0000256" key="3">
    <source>
        <dbReference type="SAM" id="MobiDB-lite"/>
    </source>
</evidence>
<evidence type="ECO:0000313" key="5">
    <source>
        <dbReference type="EMBL" id="BCF90949.1"/>
    </source>
</evidence>
<proteinExistence type="predicted"/>
<evidence type="ECO:0000256" key="2">
    <source>
        <dbReference type="ARBA" id="ARBA00023136"/>
    </source>
</evidence>